<dbReference type="RefSeq" id="WP_405145769.1">
    <property type="nucleotide sequence ID" value="NZ_CP109527.1"/>
</dbReference>
<evidence type="ECO:0000313" key="2">
    <source>
        <dbReference type="Proteomes" id="UP001621418"/>
    </source>
</evidence>
<organism evidence="1 2">
    <name type="scientific">Nocardia salmonicida</name>
    <dbReference type="NCBI Taxonomy" id="53431"/>
    <lineage>
        <taxon>Bacteria</taxon>
        <taxon>Bacillati</taxon>
        <taxon>Actinomycetota</taxon>
        <taxon>Actinomycetes</taxon>
        <taxon>Mycobacteriales</taxon>
        <taxon>Nocardiaceae</taxon>
        <taxon>Nocardia</taxon>
    </lineage>
</organism>
<name>A0ABZ1N0X9_9NOCA</name>
<sequence>MQIFTPVDEVQGARLTRLLAMSDEQRRAVWVDHVAQGHGIGRPAPVGLQRWE</sequence>
<dbReference type="EMBL" id="CP109527">
    <property type="protein sequence ID" value="WTY33553.1"/>
    <property type="molecule type" value="Genomic_DNA"/>
</dbReference>
<dbReference type="Proteomes" id="UP001621418">
    <property type="component" value="Chromosome"/>
</dbReference>
<gene>
    <name evidence="1" type="ORF">OG308_19650</name>
</gene>
<protein>
    <submittedName>
        <fullName evidence="1">Uncharacterized protein</fullName>
    </submittedName>
</protein>
<accession>A0ABZ1N0X9</accession>
<proteinExistence type="predicted"/>
<keyword evidence="2" id="KW-1185">Reference proteome</keyword>
<evidence type="ECO:0000313" key="1">
    <source>
        <dbReference type="EMBL" id="WTY33553.1"/>
    </source>
</evidence>
<reference evidence="1 2" key="1">
    <citation type="submission" date="2022-10" db="EMBL/GenBank/DDBJ databases">
        <title>The complete genomes of actinobacterial strains from the NBC collection.</title>
        <authorList>
            <person name="Joergensen T.S."/>
            <person name="Alvarez Arevalo M."/>
            <person name="Sterndorff E.B."/>
            <person name="Faurdal D."/>
            <person name="Vuksanovic O."/>
            <person name="Mourched A.-S."/>
            <person name="Charusanti P."/>
            <person name="Shaw S."/>
            <person name="Blin K."/>
            <person name="Weber T."/>
        </authorList>
    </citation>
    <scope>NUCLEOTIDE SEQUENCE [LARGE SCALE GENOMIC DNA]</scope>
    <source>
        <strain evidence="1 2">NBC_01413</strain>
    </source>
</reference>